<dbReference type="GeneID" id="92079966"/>
<dbReference type="InterPro" id="IPR011990">
    <property type="entry name" value="TPR-like_helical_dom_sf"/>
</dbReference>
<dbReference type="Proteomes" id="UP001391051">
    <property type="component" value="Unassembled WGS sequence"/>
</dbReference>
<evidence type="ECO:0000313" key="1">
    <source>
        <dbReference type="EMBL" id="KAK7946361.1"/>
    </source>
</evidence>
<dbReference type="Pfam" id="PF13424">
    <property type="entry name" value="TPR_12"/>
    <property type="match status" value="1"/>
</dbReference>
<dbReference type="SUPFAM" id="SSF48452">
    <property type="entry name" value="TPR-like"/>
    <property type="match status" value="1"/>
</dbReference>
<dbReference type="RefSeq" id="XP_066696395.1">
    <property type="nucleotide sequence ID" value="XM_066846904.1"/>
</dbReference>
<evidence type="ECO:0008006" key="3">
    <source>
        <dbReference type="Google" id="ProtNLM"/>
    </source>
</evidence>
<keyword evidence="2" id="KW-1185">Reference proteome</keyword>
<dbReference type="InterPro" id="IPR053137">
    <property type="entry name" value="NLR-like"/>
</dbReference>
<dbReference type="PANTHER" id="PTHR46082">
    <property type="entry name" value="ATP/GTP-BINDING PROTEIN-RELATED"/>
    <property type="match status" value="1"/>
</dbReference>
<dbReference type="PANTHER" id="PTHR46082:SF6">
    <property type="entry name" value="AAA+ ATPASE DOMAIN-CONTAINING PROTEIN-RELATED"/>
    <property type="match status" value="1"/>
</dbReference>
<organism evidence="1 2">
    <name type="scientific">Apiospora aurea</name>
    <dbReference type="NCBI Taxonomy" id="335848"/>
    <lineage>
        <taxon>Eukaryota</taxon>
        <taxon>Fungi</taxon>
        <taxon>Dikarya</taxon>
        <taxon>Ascomycota</taxon>
        <taxon>Pezizomycotina</taxon>
        <taxon>Sordariomycetes</taxon>
        <taxon>Xylariomycetidae</taxon>
        <taxon>Amphisphaeriales</taxon>
        <taxon>Apiosporaceae</taxon>
        <taxon>Apiospora</taxon>
    </lineage>
</organism>
<protein>
    <recommendedName>
        <fullName evidence="3">Kinesin light chain</fullName>
    </recommendedName>
</protein>
<comment type="caution">
    <text evidence="1">The sequence shown here is derived from an EMBL/GenBank/DDBJ whole genome shotgun (WGS) entry which is preliminary data.</text>
</comment>
<accession>A0ABR1Q3F2</accession>
<gene>
    <name evidence="1" type="ORF">PG986_010682</name>
</gene>
<dbReference type="Gene3D" id="1.25.40.10">
    <property type="entry name" value="Tetratricopeptide repeat domain"/>
    <property type="match status" value="2"/>
</dbReference>
<proteinExistence type="predicted"/>
<dbReference type="EMBL" id="JAQQWE010000007">
    <property type="protein sequence ID" value="KAK7946361.1"/>
    <property type="molecule type" value="Genomic_DNA"/>
</dbReference>
<reference evidence="1 2" key="1">
    <citation type="submission" date="2023-01" db="EMBL/GenBank/DDBJ databases">
        <title>Analysis of 21 Apiospora genomes using comparative genomics revels a genus with tremendous synthesis potential of carbohydrate active enzymes and secondary metabolites.</title>
        <authorList>
            <person name="Sorensen T."/>
        </authorList>
    </citation>
    <scope>NUCLEOTIDE SEQUENCE [LARGE SCALE GENOMIC DNA]</scope>
    <source>
        <strain evidence="1 2">CBS 24483</strain>
    </source>
</reference>
<evidence type="ECO:0000313" key="2">
    <source>
        <dbReference type="Proteomes" id="UP001391051"/>
    </source>
</evidence>
<sequence length="532" mass="59647">MRLRVRVPGELHRSTQSIQQRSDVAWYRMAGKVEELAGGFPYVEDLASKEDEEERDLIYLARARTDFLWGNYEDAVGDAEKALNGLDRRWAHDSVKVMPCKSLYGLLLALRSEVQTGLEMCETAVTMLIDALGAEHSDALQARGLLAEAYLANGKYASAEKGLQETVEASKEVHGKCHPETIRYQSLLALAMLRAGKYSEAFESAEETLCSPMGTCFAPEEYSDHGPYTKALVSVKQFKRIHSYRSQILGKENPSTVSAKRDLIASWIRLGKWEDPDSHYDEDAGEASRQDPERFRPALVGDLDLGEAEKALQEVVATHDAQLGRDHPTTLWSLLGLFTMKAALTEDFGCLPSMLDDALRRVRNESAQKERFVESLCFQYAFAAAISRGDPVKSSHDLKLRAMGIFRDVESELLTNPPSRNFNLLRWLVGNDMRELHLQFRSLRARAAEKALEELCQIGWSLDGADHANTAGAHLWLAEMKLRFGTNHARREEALAILERASALLEALQTSRKGLWRFMYLAQQASEHEAGA</sequence>
<name>A0ABR1Q3F2_9PEZI</name>